<dbReference type="InterPro" id="IPR047057">
    <property type="entry name" value="MerR_fam"/>
</dbReference>
<dbReference type="InterPro" id="IPR009061">
    <property type="entry name" value="DNA-bd_dom_put_sf"/>
</dbReference>
<reference evidence="7" key="1">
    <citation type="submission" date="2018-08" db="EMBL/GenBank/DDBJ databases">
        <authorList>
            <person name="Ferrada E.E."/>
            <person name="Latorre B.A."/>
        </authorList>
    </citation>
    <scope>NUCLEOTIDE SEQUENCE</scope>
    <source>
        <strain evidence="7">Paenibacillus B-LR1</strain>
    </source>
</reference>
<dbReference type="PANTHER" id="PTHR30204">
    <property type="entry name" value="REDOX-CYCLING DRUG-SENSING TRANSCRIPTIONAL ACTIVATOR SOXR"/>
    <property type="match status" value="1"/>
</dbReference>
<dbReference type="SMART" id="SM00422">
    <property type="entry name" value="HTH_MERR"/>
    <property type="match status" value="1"/>
</dbReference>
<evidence type="ECO:0000313" key="6">
    <source>
        <dbReference type="EMBL" id="MCY9528026.1"/>
    </source>
</evidence>
<dbReference type="GO" id="GO:0003700">
    <property type="term" value="F:DNA-binding transcription factor activity"/>
    <property type="evidence" value="ECO:0007669"/>
    <property type="project" value="InterPro"/>
</dbReference>
<dbReference type="Gene3D" id="1.10.1660.10">
    <property type="match status" value="1"/>
</dbReference>
<keyword evidence="2" id="KW-0805">Transcription regulation</keyword>
<dbReference type="PANTHER" id="PTHR30204:SF69">
    <property type="entry name" value="MERR-FAMILY TRANSCRIPTIONAL REGULATOR"/>
    <property type="match status" value="1"/>
</dbReference>
<gene>
    <name evidence="6" type="ORF">M5X04_01560</name>
    <name evidence="7" type="ORF">PBLR_13611</name>
</gene>
<evidence type="ECO:0000256" key="3">
    <source>
        <dbReference type="ARBA" id="ARBA00023125"/>
    </source>
</evidence>
<dbReference type="InterPro" id="IPR000551">
    <property type="entry name" value="MerR-type_HTH_dom"/>
</dbReference>
<evidence type="ECO:0000259" key="5">
    <source>
        <dbReference type="PROSITE" id="PS50937"/>
    </source>
</evidence>
<evidence type="ECO:0000313" key="8">
    <source>
        <dbReference type="Proteomes" id="UP000304148"/>
    </source>
</evidence>
<dbReference type="RefSeq" id="WP_021253221.1">
    <property type="nucleotide sequence ID" value="NZ_JAMDLY010000005.1"/>
</dbReference>
<keyword evidence="1" id="KW-0678">Repressor</keyword>
<dbReference type="GO" id="GO:0003677">
    <property type="term" value="F:DNA binding"/>
    <property type="evidence" value="ECO:0007669"/>
    <property type="project" value="UniProtKB-KW"/>
</dbReference>
<accession>A0A383RFR2</accession>
<organism evidence="7 8">
    <name type="scientific">Paenibacillus alvei</name>
    <name type="common">Bacillus alvei</name>
    <dbReference type="NCBI Taxonomy" id="44250"/>
    <lineage>
        <taxon>Bacteria</taxon>
        <taxon>Bacillati</taxon>
        <taxon>Bacillota</taxon>
        <taxon>Bacilli</taxon>
        <taxon>Bacillales</taxon>
        <taxon>Paenibacillaceae</taxon>
        <taxon>Paenibacillus</taxon>
    </lineage>
</organism>
<feature type="domain" description="HTH merR-type" evidence="5">
    <location>
        <begin position="7"/>
        <end position="76"/>
    </location>
</feature>
<dbReference type="EMBL" id="LS992241">
    <property type="protein sequence ID" value="SYX85189.1"/>
    <property type="molecule type" value="Genomic_DNA"/>
</dbReference>
<reference evidence="6 9" key="3">
    <citation type="submission" date="2022-05" db="EMBL/GenBank/DDBJ databases">
        <title>Genome Sequencing of Bee-Associated Microbes.</title>
        <authorList>
            <person name="Dunlap C."/>
        </authorList>
    </citation>
    <scope>NUCLEOTIDE SEQUENCE [LARGE SCALE GENOMIC DNA]</scope>
    <source>
        <strain evidence="6 9">NRRL NRS-750</strain>
    </source>
</reference>
<dbReference type="EMBL" id="JAMDLY010000005">
    <property type="protein sequence ID" value="MCY9528026.1"/>
    <property type="molecule type" value="Genomic_DNA"/>
</dbReference>
<evidence type="ECO:0000256" key="4">
    <source>
        <dbReference type="ARBA" id="ARBA00023163"/>
    </source>
</evidence>
<dbReference type="PROSITE" id="PS50937">
    <property type="entry name" value="HTH_MERR_2"/>
    <property type="match status" value="1"/>
</dbReference>
<evidence type="ECO:0000313" key="7">
    <source>
        <dbReference type="EMBL" id="SYX85189.1"/>
    </source>
</evidence>
<evidence type="ECO:0000256" key="1">
    <source>
        <dbReference type="ARBA" id="ARBA00022491"/>
    </source>
</evidence>
<evidence type="ECO:0000256" key="2">
    <source>
        <dbReference type="ARBA" id="ARBA00023015"/>
    </source>
</evidence>
<name>A0A383RFR2_PAEAL</name>
<dbReference type="PRINTS" id="PR00040">
    <property type="entry name" value="HTHMERR"/>
</dbReference>
<keyword evidence="4" id="KW-0804">Transcription</keyword>
<sequence>MGATNKLIRIGELARAANVSQRTIDYYTTIGLIEPVKRTNTNYRLYSHETIERIERINQLKQEKYSLDEIKLYFSQLNSVTAERELEERLTELQIHLQKLEREAKELSPMLDKLKPTQAQSLFNRLAAQSAACVEVLLTLIDKGNNHFMM</sequence>
<protein>
    <submittedName>
        <fullName evidence="6 7">Transcriptional regulator</fullName>
    </submittedName>
</protein>
<dbReference type="Proteomes" id="UP000304148">
    <property type="component" value="Chromosome"/>
</dbReference>
<dbReference type="Pfam" id="PF13411">
    <property type="entry name" value="MerR_1"/>
    <property type="match status" value="1"/>
</dbReference>
<keyword evidence="3" id="KW-0238">DNA-binding</keyword>
<dbReference type="Proteomes" id="UP001527090">
    <property type="component" value="Unassembled WGS sequence"/>
</dbReference>
<evidence type="ECO:0000313" key="9">
    <source>
        <dbReference type="Proteomes" id="UP001527090"/>
    </source>
</evidence>
<reference evidence="8" key="2">
    <citation type="submission" date="2018-08" db="EMBL/GenBank/DDBJ databases">
        <authorList>
            <person name="Chevrot R."/>
        </authorList>
    </citation>
    <scope>NUCLEOTIDE SEQUENCE [LARGE SCALE GENOMIC DNA]</scope>
</reference>
<dbReference type="AlphaFoldDB" id="A0A383RFR2"/>
<dbReference type="SUPFAM" id="SSF46955">
    <property type="entry name" value="Putative DNA-binding domain"/>
    <property type="match status" value="1"/>
</dbReference>
<keyword evidence="9" id="KW-1185">Reference proteome</keyword>
<proteinExistence type="predicted"/>